<feature type="transmembrane region" description="Helical" evidence="10">
    <location>
        <begin position="334"/>
        <end position="353"/>
    </location>
</feature>
<feature type="transmembrane region" description="Helical" evidence="10">
    <location>
        <begin position="122"/>
        <end position="143"/>
    </location>
</feature>
<evidence type="ECO:0000313" key="11">
    <source>
        <dbReference type="EMBL" id="CDH50838.1"/>
    </source>
</evidence>
<dbReference type="GO" id="GO:0042281">
    <property type="term" value="F:dolichyl pyrophosphate Man9GlcNAc2 alpha-1,3-glucosyltransferase activity"/>
    <property type="evidence" value="ECO:0007669"/>
    <property type="project" value="EnsemblFungi"/>
</dbReference>
<dbReference type="AlphaFoldDB" id="A0A068RKY5"/>
<evidence type="ECO:0000256" key="2">
    <source>
        <dbReference type="ARBA" id="ARBA00004922"/>
    </source>
</evidence>
<feature type="transmembrane region" description="Helical" evidence="10">
    <location>
        <begin position="84"/>
        <end position="102"/>
    </location>
</feature>
<evidence type="ECO:0000313" key="12">
    <source>
        <dbReference type="Proteomes" id="UP000027586"/>
    </source>
</evidence>
<dbReference type="EC" id="2.4.1.-" evidence="10"/>
<keyword evidence="12" id="KW-1185">Reference proteome</keyword>
<evidence type="ECO:0000256" key="10">
    <source>
        <dbReference type="RuleBase" id="RU363110"/>
    </source>
</evidence>
<evidence type="ECO:0000256" key="3">
    <source>
        <dbReference type="ARBA" id="ARBA00008715"/>
    </source>
</evidence>
<feature type="transmembrane region" description="Helical" evidence="10">
    <location>
        <begin position="236"/>
        <end position="259"/>
    </location>
</feature>
<feature type="transmembrane region" description="Helical" evidence="10">
    <location>
        <begin position="195"/>
        <end position="224"/>
    </location>
</feature>
<dbReference type="Proteomes" id="UP000027586">
    <property type="component" value="Unassembled WGS sequence"/>
</dbReference>
<dbReference type="PANTHER" id="PTHR12413">
    <property type="entry name" value="DOLICHYL GLYCOSYLTRANSFERASE"/>
    <property type="match status" value="1"/>
</dbReference>
<keyword evidence="8 10" id="KW-1133">Transmembrane helix</keyword>
<evidence type="ECO:0000256" key="7">
    <source>
        <dbReference type="ARBA" id="ARBA00022824"/>
    </source>
</evidence>
<dbReference type="Pfam" id="PF03155">
    <property type="entry name" value="Alg6_Alg8"/>
    <property type="match status" value="1"/>
</dbReference>
<feature type="transmembrane region" description="Helical" evidence="10">
    <location>
        <begin position="447"/>
        <end position="469"/>
    </location>
</feature>
<keyword evidence="5 10" id="KW-0808">Transferase</keyword>
<dbReference type="PANTHER" id="PTHR12413:SF1">
    <property type="entry name" value="DOLICHYL PYROPHOSPHATE MAN9GLCNAC2 ALPHA-1,3-GLUCOSYLTRANSFERASE"/>
    <property type="match status" value="1"/>
</dbReference>
<accession>A0A068RKY5</accession>
<keyword evidence="7 10" id="KW-0256">Endoplasmic reticulum</keyword>
<dbReference type="InterPro" id="IPR004856">
    <property type="entry name" value="Glyco_trans_ALG6/ALG8"/>
</dbReference>
<dbReference type="GO" id="GO:0009060">
    <property type="term" value="P:aerobic respiration"/>
    <property type="evidence" value="ECO:0007669"/>
    <property type="project" value="EnsemblFungi"/>
</dbReference>
<proteinExistence type="inferred from homology"/>
<name>A0A068RKY5_9FUNG</name>
<gene>
    <name evidence="11" type="ORF">LCOR_02527.1</name>
</gene>
<feature type="transmembrane region" description="Helical" evidence="10">
    <location>
        <begin position="397"/>
        <end position="416"/>
    </location>
</feature>
<evidence type="ECO:0000256" key="9">
    <source>
        <dbReference type="ARBA" id="ARBA00023136"/>
    </source>
</evidence>
<dbReference type="GO" id="GO:0005789">
    <property type="term" value="C:endoplasmic reticulum membrane"/>
    <property type="evidence" value="ECO:0007669"/>
    <property type="project" value="UniProtKB-SubCell"/>
</dbReference>
<dbReference type="GO" id="GO:0018279">
    <property type="term" value="P:protein N-linked glycosylation via asparagine"/>
    <property type="evidence" value="ECO:0007669"/>
    <property type="project" value="EnsemblFungi"/>
</dbReference>
<evidence type="ECO:0000256" key="5">
    <source>
        <dbReference type="ARBA" id="ARBA00022679"/>
    </source>
</evidence>
<dbReference type="STRING" id="1263082.A0A068RKY5"/>
<reference evidence="11" key="1">
    <citation type="submission" date="2013-08" db="EMBL/GenBank/DDBJ databases">
        <title>Gene expansion shapes genome architecture in the human pathogen Lichtheimia corymbifera: an evolutionary genomics analysis in the ancient terrestrial Mucorales (Mucoromycotina).</title>
        <authorList>
            <person name="Schwartze V.U."/>
            <person name="Winter S."/>
            <person name="Shelest E."/>
            <person name="Marcet-Houben M."/>
            <person name="Horn F."/>
            <person name="Wehner S."/>
            <person name="Hoffmann K."/>
            <person name="Riege K."/>
            <person name="Sammeth M."/>
            <person name="Nowrousian M."/>
            <person name="Valiante V."/>
            <person name="Linde J."/>
            <person name="Jacobsen I.D."/>
            <person name="Marz M."/>
            <person name="Brakhage A.A."/>
            <person name="Gabaldon T."/>
            <person name="Bocker S."/>
            <person name="Voigt K."/>
        </authorList>
    </citation>
    <scope>NUCLEOTIDE SEQUENCE [LARGE SCALE GENOMIC DNA]</scope>
    <source>
        <strain evidence="11">FSU 9682</strain>
    </source>
</reference>
<dbReference type="EMBL" id="CBTN010000008">
    <property type="protein sequence ID" value="CDH50838.1"/>
    <property type="molecule type" value="Genomic_DNA"/>
</dbReference>
<organism evidence="11 12">
    <name type="scientific">Lichtheimia corymbifera JMRC:FSU:9682</name>
    <dbReference type="NCBI Taxonomy" id="1263082"/>
    <lineage>
        <taxon>Eukaryota</taxon>
        <taxon>Fungi</taxon>
        <taxon>Fungi incertae sedis</taxon>
        <taxon>Mucoromycota</taxon>
        <taxon>Mucoromycotina</taxon>
        <taxon>Mucoromycetes</taxon>
        <taxon>Mucorales</taxon>
        <taxon>Lichtheimiaceae</taxon>
        <taxon>Lichtheimia</taxon>
    </lineage>
</organism>
<keyword evidence="4 10" id="KW-0328">Glycosyltransferase</keyword>
<dbReference type="VEuPathDB" id="FungiDB:LCOR_02527.1"/>
<protein>
    <recommendedName>
        <fullName evidence="10">Alpha-1,3-glucosyltransferase</fullName>
        <ecNumber evidence="10">2.4.1.-</ecNumber>
    </recommendedName>
</protein>
<evidence type="ECO:0000256" key="1">
    <source>
        <dbReference type="ARBA" id="ARBA00004477"/>
    </source>
</evidence>
<dbReference type="UniPathway" id="UPA00378"/>
<feature type="transmembrane region" description="Helical" evidence="10">
    <location>
        <begin position="20"/>
        <end position="37"/>
    </location>
</feature>
<keyword evidence="6 10" id="KW-0812">Transmembrane</keyword>
<comment type="similarity">
    <text evidence="3 10">Belongs to the ALG6/ALG8 glucosyltransferase family.</text>
</comment>
<comment type="caution">
    <text evidence="11">The sequence shown here is derived from an EMBL/GenBank/DDBJ whole genome shotgun (WGS) entry which is preliminary data.</text>
</comment>
<feature type="transmembrane region" description="Helical" evidence="10">
    <location>
        <begin position="307"/>
        <end position="327"/>
    </location>
</feature>
<evidence type="ECO:0000256" key="8">
    <source>
        <dbReference type="ARBA" id="ARBA00022989"/>
    </source>
</evidence>
<comment type="pathway">
    <text evidence="2 10">Protein modification; protein glycosylation.</text>
</comment>
<evidence type="ECO:0000256" key="6">
    <source>
        <dbReference type="ARBA" id="ARBA00022692"/>
    </source>
</evidence>
<comment type="subcellular location">
    <subcellularLocation>
        <location evidence="1 10">Endoplasmic reticulum membrane</location>
        <topology evidence="1 10">Multi-pass membrane protein</topology>
    </subcellularLocation>
</comment>
<dbReference type="OrthoDB" id="5589195at2759"/>
<evidence type="ECO:0000256" key="4">
    <source>
        <dbReference type="ARBA" id="ARBA00022676"/>
    </source>
</evidence>
<keyword evidence="9 10" id="KW-0472">Membrane</keyword>
<sequence>MTFQATQWLHSLVGSSETAWTLPLLSFLIPLLVRWAVALNPYSGYNTPPMYGDYEAQRHWMEITQYLDFSQWYKYDLDWWGLDYPPLTAYHSWLCGVIGTMINPEWFLLDASRGYESPESKFFMRTTVIVSEALIYTTALWYFCRMVYPTKKYTMHLLIMMQPALILIDHGHFQYNSVMLGLSLWAINGFLSGHYVLGSIAFCLSLAFKQMALYYAVAIFAFLLSKCIKAPTTIQGFGLLVKLGLAVIISFAILFLPWIGSLDQMQQVIHRIFPVARGLYEDKVANIWCALNVVVKLRNLMSLQSTVRLSLCATLVAIIPINVHLGLSPTPARFGYALVNTSLAFFLLSFQVHEKSILIPLLPVSLMLNEEPQAVQLFMNVAMFSMFPLLKREGLMIPYFCVILLWNCMTGLSTSLNRHLNMVVYATLIAWHFMEAYITPPERLPDLFAVLNAIISCGYFVLLWGFFLYRQFVQGEPVFGQQLLQKKKSD</sequence>